<dbReference type="Proteomes" id="UP000237438">
    <property type="component" value="Unassembled WGS sequence"/>
</dbReference>
<dbReference type="AlphaFoldDB" id="A0A2S4PWD8"/>
<protein>
    <submittedName>
        <fullName evidence="1">Uncharacterized protein</fullName>
    </submittedName>
</protein>
<keyword evidence="2" id="KW-1185">Reference proteome</keyword>
<name>A0A2S4PWD8_9PEZI</name>
<organism evidence="1 2">
    <name type="scientific">Erysiphe pulchra</name>
    <dbReference type="NCBI Taxonomy" id="225359"/>
    <lineage>
        <taxon>Eukaryota</taxon>
        <taxon>Fungi</taxon>
        <taxon>Dikarya</taxon>
        <taxon>Ascomycota</taxon>
        <taxon>Pezizomycotina</taxon>
        <taxon>Leotiomycetes</taxon>
        <taxon>Erysiphales</taxon>
        <taxon>Erysiphaceae</taxon>
        <taxon>Erysiphe</taxon>
    </lineage>
</organism>
<reference evidence="1 2" key="1">
    <citation type="submission" date="2017-10" db="EMBL/GenBank/DDBJ databases">
        <title>Development of genomic resources for the powdery mildew, Erysiphe pulchra.</title>
        <authorList>
            <person name="Wadl P.A."/>
            <person name="Mack B.M."/>
            <person name="Moore G."/>
            <person name="Beltz S.B."/>
        </authorList>
    </citation>
    <scope>NUCLEOTIDE SEQUENCE [LARGE SCALE GENOMIC DNA]</scope>
    <source>
        <strain evidence="1">Cflorida</strain>
    </source>
</reference>
<gene>
    <name evidence="1" type="ORF">EPUL_001463</name>
</gene>
<evidence type="ECO:0000313" key="1">
    <source>
        <dbReference type="EMBL" id="POS86369.1"/>
    </source>
</evidence>
<accession>A0A2S4PWD8</accession>
<dbReference type="STRING" id="225359.A0A2S4PWD8"/>
<dbReference type="EMBL" id="PEDP01000346">
    <property type="protein sequence ID" value="POS86369.1"/>
    <property type="molecule type" value="Genomic_DNA"/>
</dbReference>
<sequence length="138" mass="15188">MSAINLSQKTELVNPDDKIEFMTSSGVKENFRLASNCTDAQATSFKTRATPQNTIPDNNGSHFKKNVKSSTDDQLFLRLFEGENLRSFSPYALLTHLKASLSSDGKLLVNVRIKKSGFSLCSKADESATLKEKIPAIT</sequence>
<proteinExistence type="predicted"/>
<comment type="caution">
    <text evidence="1">The sequence shown here is derived from an EMBL/GenBank/DDBJ whole genome shotgun (WGS) entry which is preliminary data.</text>
</comment>
<evidence type="ECO:0000313" key="2">
    <source>
        <dbReference type="Proteomes" id="UP000237438"/>
    </source>
</evidence>